<proteinExistence type="predicted"/>
<feature type="compositionally biased region" description="Low complexity" evidence="1">
    <location>
        <begin position="106"/>
        <end position="117"/>
    </location>
</feature>
<dbReference type="EMBL" id="JAHWGI010000985">
    <property type="protein sequence ID" value="KAK3919963.1"/>
    <property type="molecule type" value="Genomic_DNA"/>
</dbReference>
<feature type="region of interest" description="Disordered" evidence="1">
    <location>
        <begin position="106"/>
        <end position="141"/>
    </location>
</feature>
<gene>
    <name evidence="2" type="ORF">KUF71_009250</name>
</gene>
<reference evidence="2" key="2">
    <citation type="journal article" date="2023" name="BMC Genomics">
        <title>Pest status, molecular evolution, and epigenetic factors derived from the genome assembly of Frankliniella fusca, a thysanopteran phytovirus vector.</title>
        <authorList>
            <person name="Catto M.A."/>
            <person name="Labadie P.E."/>
            <person name="Jacobson A.L."/>
            <person name="Kennedy G.G."/>
            <person name="Srinivasan R."/>
            <person name="Hunt B.G."/>
        </authorList>
    </citation>
    <scope>NUCLEOTIDE SEQUENCE</scope>
    <source>
        <strain evidence="2">PL_HMW_Pooled</strain>
    </source>
</reference>
<feature type="region of interest" description="Disordered" evidence="1">
    <location>
        <begin position="246"/>
        <end position="269"/>
    </location>
</feature>
<name>A0AAE1HEY5_9NEOP</name>
<evidence type="ECO:0000313" key="2">
    <source>
        <dbReference type="EMBL" id="KAK3919963.1"/>
    </source>
</evidence>
<accession>A0AAE1HEY5</accession>
<protein>
    <submittedName>
        <fullName evidence="2">Adenylosuccinate synthetase</fullName>
    </submittedName>
</protein>
<comment type="caution">
    <text evidence="2">The sequence shown here is derived from an EMBL/GenBank/DDBJ whole genome shotgun (WGS) entry which is preliminary data.</text>
</comment>
<feature type="compositionally biased region" description="Acidic residues" evidence="1">
    <location>
        <begin position="125"/>
        <end position="135"/>
    </location>
</feature>
<evidence type="ECO:0000313" key="3">
    <source>
        <dbReference type="Proteomes" id="UP001219518"/>
    </source>
</evidence>
<evidence type="ECO:0000256" key="1">
    <source>
        <dbReference type="SAM" id="MobiDB-lite"/>
    </source>
</evidence>
<reference evidence="2" key="1">
    <citation type="submission" date="2021-07" db="EMBL/GenBank/DDBJ databases">
        <authorList>
            <person name="Catto M.A."/>
            <person name="Jacobson A."/>
            <person name="Kennedy G."/>
            <person name="Labadie P."/>
            <person name="Hunt B.G."/>
            <person name="Srinivasan R."/>
        </authorList>
    </citation>
    <scope>NUCLEOTIDE SEQUENCE</scope>
    <source>
        <strain evidence="2">PL_HMW_Pooled</strain>
        <tissue evidence="2">Head</tissue>
    </source>
</reference>
<dbReference type="Proteomes" id="UP001219518">
    <property type="component" value="Unassembled WGS sequence"/>
</dbReference>
<keyword evidence="3" id="KW-1185">Reference proteome</keyword>
<sequence length="269" mass="30486">MYVGYIDTEGRRRPDGPVVTAEVLAAEIEKDPVLRQVREWAREGWPRRQPEGEAGEYWRKKDQISIVRDCVLERRGAPAGSAGGHPLHTRGRWAVAHRAPAGLATRHTPTADAARPARPARRGEEEGEEMGEATEEGVKEKPRFRVGQPVWVRQFGRKGKAKWMRALTVEELGRCIWICKLKDHTNVKRHVAQMRRRSDKKEPLWRKPLGYLSDSDEEPCVTPKPWVERPARGGCVTFPALEAAPRARTLSPHRGPTDDDAGDQLLRRL</sequence>
<dbReference type="AlphaFoldDB" id="A0AAE1HEY5"/>
<feature type="non-terminal residue" evidence="2">
    <location>
        <position position="269"/>
    </location>
</feature>
<organism evidence="2 3">
    <name type="scientific">Frankliniella fusca</name>
    <dbReference type="NCBI Taxonomy" id="407009"/>
    <lineage>
        <taxon>Eukaryota</taxon>
        <taxon>Metazoa</taxon>
        <taxon>Ecdysozoa</taxon>
        <taxon>Arthropoda</taxon>
        <taxon>Hexapoda</taxon>
        <taxon>Insecta</taxon>
        <taxon>Pterygota</taxon>
        <taxon>Neoptera</taxon>
        <taxon>Paraneoptera</taxon>
        <taxon>Thysanoptera</taxon>
        <taxon>Terebrantia</taxon>
        <taxon>Thripoidea</taxon>
        <taxon>Thripidae</taxon>
        <taxon>Frankliniella</taxon>
    </lineage>
</organism>